<name>A0ABW7AUS5_9ACTN</name>
<proteinExistence type="predicted"/>
<sequence>MGVIREDSSDLAELCLSFVNEVTRMNQNEIDEIKAAGAQVAA</sequence>
<evidence type="ECO:0000313" key="2">
    <source>
        <dbReference type="Proteomes" id="UP001603978"/>
    </source>
</evidence>
<dbReference type="Proteomes" id="UP001603978">
    <property type="component" value="Unassembled WGS sequence"/>
</dbReference>
<protein>
    <submittedName>
        <fullName evidence="1">Uncharacterized protein</fullName>
    </submittedName>
</protein>
<comment type="caution">
    <text evidence="1">The sequence shown here is derived from an EMBL/GenBank/DDBJ whole genome shotgun (WGS) entry which is preliminary data.</text>
</comment>
<organism evidence="1 2">
    <name type="scientific">Nonomuraea marmarensis</name>
    <dbReference type="NCBI Taxonomy" id="3351344"/>
    <lineage>
        <taxon>Bacteria</taxon>
        <taxon>Bacillati</taxon>
        <taxon>Actinomycetota</taxon>
        <taxon>Actinomycetes</taxon>
        <taxon>Streptosporangiales</taxon>
        <taxon>Streptosporangiaceae</taxon>
        <taxon>Nonomuraea</taxon>
    </lineage>
</organism>
<evidence type="ECO:0000313" key="1">
    <source>
        <dbReference type="EMBL" id="MFG1711183.1"/>
    </source>
</evidence>
<keyword evidence="2" id="KW-1185">Reference proteome</keyword>
<dbReference type="EMBL" id="JBICRM010000075">
    <property type="protein sequence ID" value="MFG1711183.1"/>
    <property type="molecule type" value="Genomic_DNA"/>
</dbReference>
<accession>A0ABW7AUS5</accession>
<gene>
    <name evidence="1" type="ORF">ACFLIM_49335</name>
</gene>
<dbReference type="RefSeq" id="WP_393177710.1">
    <property type="nucleotide sequence ID" value="NZ_JBICRM010000075.1"/>
</dbReference>
<reference evidence="1 2" key="1">
    <citation type="submission" date="2024-10" db="EMBL/GenBank/DDBJ databases">
        <authorList>
            <person name="Topkara A.R."/>
            <person name="Saygin H."/>
        </authorList>
    </citation>
    <scope>NUCLEOTIDE SEQUENCE [LARGE SCALE GENOMIC DNA]</scope>
    <source>
        <strain evidence="1 2">M3C6</strain>
    </source>
</reference>